<organism evidence="1 2">
    <name type="scientific">Vallitalea longa</name>
    <dbReference type="NCBI Taxonomy" id="2936439"/>
    <lineage>
        <taxon>Bacteria</taxon>
        <taxon>Bacillati</taxon>
        <taxon>Bacillota</taxon>
        <taxon>Clostridia</taxon>
        <taxon>Lachnospirales</taxon>
        <taxon>Vallitaleaceae</taxon>
        <taxon>Vallitalea</taxon>
    </lineage>
</organism>
<evidence type="ECO:0000313" key="2">
    <source>
        <dbReference type="Proteomes" id="UP001144256"/>
    </source>
</evidence>
<gene>
    <name evidence="1" type="ORF">SH1V18_38110</name>
</gene>
<protein>
    <submittedName>
        <fullName evidence="1">Uncharacterized protein</fullName>
    </submittedName>
</protein>
<sequence length="64" mass="7492">MIFANTVLAMESTDTKSDEIVKDDKLLKEYIQLGKNFLNQYYSSIAEKKAFDKLSYIHKNELKK</sequence>
<dbReference type="AlphaFoldDB" id="A0A9W5YEQ2"/>
<accession>A0A9W5YEQ2</accession>
<proteinExistence type="predicted"/>
<comment type="caution">
    <text evidence="1">The sequence shown here is derived from an EMBL/GenBank/DDBJ whole genome shotgun (WGS) entry which is preliminary data.</text>
</comment>
<dbReference type="EMBL" id="BRLB01000016">
    <property type="protein sequence ID" value="GKX31331.1"/>
    <property type="molecule type" value="Genomic_DNA"/>
</dbReference>
<reference evidence="1" key="1">
    <citation type="submission" date="2022-06" db="EMBL/GenBank/DDBJ databases">
        <title>Vallitalea longa sp. nov., an anaerobic bacterium isolated from marine sediment.</title>
        <authorList>
            <person name="Hirano S."/>
            <person name="Terahara T."/>
            <person name="Mori K."/>
            <person name="Hamada M."/>
            <person name="Matsumoto R."/>
            <person name="Kobayashi T."/>
        </authorList>
    </citation>
    <scope>NUCLEOTIDE SEQUENCE</scope>
    <source>
        <strain evidence="1">SH18-1</strain>
    </source>
</reference>
<evidence type="ECO:0000313" key="1">
    <source>
        <dbReference type="EMBL" id="GKX31331.1"/>
    </source>
</evidence>
<name>A0A9W5YEQ2_9FIRM</name>
<dbReference type="Proteomes" id="UP001144256">
    <property type="component" value="Unassembled WGS sequence"/>
</dbReference>
<keyword evidence="2" id="KW-1185">Reference proteome</keyword>